<name>G0A3E6_METMM</name>
<dbReference type="GO" id="GO:0016853">
    <property type="term" value="F:isomerase activity"/>
    <property type="evidence" value="ECO:0007669"/>
    <property type="project" value="UniProtKB-KW"/>
</dbReference>
<reference evidence="2 3" key="1">
    <citation type="journal article" date="2011" name="J. Bacteriol.">
        <title>Complete Genome Sequence of the Aerobic Marine Methanotroph Methylomonas methanica MC09.</title>
        <authorList>
            <person name="Boden R."/>
            <person name="Cunliffe M."/>
            <person name="Scanlan J."/>
            <person name="Moussard H."/>
            <person name="Kits K.D."/>
            <person name="Klotz M.G."/>
            <person name="Jetten M.S."/>
            <person name="Vuilleumier S."/>
            <person name="Han J."/>
            <person name="Peters L."/>
            <person name="Mikhailova N."/>
            <person name="Teshima H."/>
            <person name="Tapia R."/>
            <person name="Kyrpides N."/>
            <person name="Ivanova N."/>
            <person name="Pagani I."/>
            <person name="Cheng J.F."/>
            <person name="Goodwin L."/>
            <person name="Han C."/>
            <person name="Hauser L."/>
            <person name="Land M.L."/>
            <person name="Lapidus A."/>
            <person name="Lucas S."/>
            <person name="Pitluck S."/>
            <person name="Woyke T."/>
            <person name="Stein L."/>
            <person name="Murrell J.C."/>
        </authorList>
    </citation>
    <scope>NUCLEOTIDE SEQUENCE [LARGE SCALE GENOMIC DNA]</scope>
    <source>
        <strain evidence="2 3">MC09</strain>
    </source>
</reference>
<keyword evidence="2" id="KW-0413">Isomerase</keyword>
<reference key="2">
    <citation type="submission" date="2011-05" db="EMBL/GenBank/DDBJ databases">
        <title>Complete genome sequence of the aerobic marine methanotroph Methylomonas methanica MC09.</title>
        <authorList>
            <person name="Boden R."/>
            <person name="Cunliffe M."/>
            <person name="Scanlan J."/>
            <person name="Moussard H."/>
            <person name="Kits K.D."/>
            <person name="Klotz M."/>
            <person name="Jetten M."/>
            <person name="Vuilleumier S."/>
            <person name="Han J."/>
            <person name="Peters L."/>
            <person name="Mikhailova N."/>
            <person name="Teshima H."/>
            <person name="Tapia R."/>
            <person name="Kyrpides N."/>
            <person name="Ivanova N."/>
            <person name="Pagani I."/>
            <person name="Cheng J.-F."/>
            <person name="Goodwin L."/>
            <person name="Han C."/>
            <person name="Hauser L."/>
            <person name="Land M."/>
            <person name="Lapidus A."/>
            <person name="Lucas S."/>
            <person name="Pitluck S."/>
            <person name="Woyke T."/>
            <person name="Stein L.Y."/>
            <person name="Murrell C."/>
        </authorList>
    </citation>
    <scope>NUCLEOTIDE SEQUENCE</scope>
    <source>
        <strain>MC09</strain>
    </source>
</reference>
<keyword evidence="1" id="KW-0732">Signal</keyword>
<reference evidence="3" key="3">
    <citation type="submission" date="2011-05" db="EMBL/GenBank/DDBJ databases">
        <title>Complete sequence of Methylomonas methanica MC09.</title>
        <authorList>
            <consortium name="US DOE Joint Genome Institute"/>
            <person name="Lucas S."/>
            <person name="Han J."/>
            <person name="Lapidus A."/>
            <person name="Cheng J.-F."/>
            <person name="Goodwin L."/>
            <person name="Pitluck S."/>
            <person name="Peters L."/>
            <person name="Mikhailova N."/>
            <person name="Teshima H."/>
            <person name="Han C."/>
            <person name="Tapia R."/>
            <person name="Land M."/>
            <person name="Hauser L."/>
            <person name="Kyrpides N."/>
            <person name="Ivanova N."/>
            <person name="Pagani I."/>
            <person name="Stein L."/>
            <person name="Woyke T."/>
        </authorList>
    </citation>
    <scope>NUCLEOTIDE SEQUENCE [LARGE SCALE GENOMIC DNA]</scope>
    <source>
        <strain evidence="3">MC09</strain>
    </source>
</reference>
<evidence type="ECO:0000313" key="3">
    <source>
        <dbReference type="Proteomes" id="UP000008888"/>
    </source>
</evidence>
<gene>
    <name evidence="2" type="ordered locus">Metme_1829</name>
</gene>
<dbReference type="eggNOG" id="ENOG502Z7N8">
    <property type="taxonomic scope" value="Bacteria"/>
</dbReference>
<feature type="signal peptide" evidence="1">
    <location>
        <begin position="1"/>
        <end position="23"/>
    </location>
</feature>
<proteinExistence type="predicted"/>
<dbReference type="KEGG" id="mmt:Metme_1829"/>
<dbReference type="HOGENOM" id="CLU_380276_0_0_6"/>
<dbReference type="RefSeq" id="WP_013818496.1">
    <property type="nucleotide sequence ID" value="NC_015572.1"/>
</dbReference>
<organism evidence="2 3">
    <name type="scientific">Methylomonas methanica (strain DSM 25384 / MC09)</name>
    <dbReference type="NCBI Taxonomy" id="857087"/>
    <lineage>
        <taxon>Bacteria</taxon>
        <taxon>Pseudomonadati</taxon>
        <taxon>Pseudomonadota</taxon>
        <taxon>Gammaproteobacteria</taxon>
        <taxon>Methylococcales</taxon>
        <taxon>Methylococcaceae</taxon>
        <taxon>Methylomonas</taxon>
    </lineage>
</organism>
<keyword evidence="3" id="KW-1185">Reference proteome</keyword>
<dbReference type="Proteomes" id="UP000008888">
    <property type="component" value="Chromosome"/>
</dbReference>
<protein>
    <submittedName>
        <fullName evidence="2">Fatty acid cistrans isomerase</fullName>
    </submittedName>
</protein>
<evidence type="ECO:0000313" key="2">
    <source>
        <dbReference type="EMBL" id="AEG00245.1"/>
    </source>
</evidence>
<evidence type="ECO:0000256" key="1">
    <source>
        <dbReference type="SAM" id="SignalP"/>
    </source>
</evidence>
<sequence>MKIRIFAVSCLAFALLYSLPLFAVEINNPKNSQVTHLAQTISYADDIQPLLNKRCATCHACYDAPCQLKLNSAEGLARGATKTAVYDGERLEPGEPTRLFVDAHSEAEWRKKGFFSVLDDKGGDHQSLLAHMLALKRNAKDANSGKLSDDYTFELNREQMCPKPGEFSSFAEEHPNWGMPYGFPKLNIEQHQLLTRWLESGAKVTPMPSMTQSLYKQIKRWEKFLNDSDSKSQLVARYLYEHLFLGHMYFSEVANHESFTLVRSITPPGQPLREVVTTLPYNDPHVERVYYRFKRVKETIVDKTHFIYYLNDQKMARLQALFFKPQYTVKRVPGYSPERATNPFETFESIPVLSRYQFLLDNAEFFISGFIKGPVCRGQMALNVLQDRFWVMFVNPEMNFDNQASGFLAKHSEQLSLPAAEGNDIGLLGWVEYDNLSREYLEVKEQFVSKILTERGYGLRLPDLWDGGKQHNSNASLTVFRHFDSATVVKGFIGDIPKTAWVVDYPIFERLHYLLVAGFNVYGTTGHQLASRKYMDYLRMDGENNFLRFMPKSARQEMHDDWYQGIIPNLTKLYEEPLFSIEKETGIEYQTQNYKREFLVKFKAKLGAAAVKPYSINECIDQSCDVSPNEEQLQAESILSELTRLQGHVLDPFPEISFLRVMTKNPKNDLVFTLLKDKALKNLSTMFGEGIRDMPEHDKLTVVRGFLGSYPNFFFTVKSEELNTFLSDLKKIKSEESREYFFAHYGIRRSDSEFWTYFDWFNDKYSEQNGLSAGIFDLNRYDNL</sequence>
<dbReference type="Pfam" id="PF06934">
    <property type="entry name" value="CTI"/>
    <property type="match status" value="1"/>
</dbReference>
<dbReference type="EMBL" id="CP002738">
    <property type="protein sequence ID" value="AEG00245.1"/>
    <property type="molecule type" value="Genomic_DNA"/>
</dbReference>
<accession>G0A3E6</accession>
<dbReference type="AlphaFoldDB" id="G0A3E6"/>
<dbReference type="OrthoDB" id="9809746at2"/>
<dbReference type="InterPro" id="IPR010706">
    <property type="entry name" value="Fatty_acid_cis-trans_isomerase"/>
</dbReference>
<feature type="chain" id="PRO_5003396410" evidence="1">
    <location>
        <begin position="24"/>
        <end position="784"/>
    </location>
</feature>